<feature type="compositionally biased region" description="Low complexity" evidence="1">
    <location>
        <begin position="11"/>
        <end position="20"/>
    </location>
</feature>
<reference evidence="3" key="1">
    <citation type="journal article" date="2010" name="Nat. Biotechnol.">
        <title>Draft genome sequence of the oilseed species Ricinus communis.</title>
        <authorList>
            <person name="Chan A.P."/>
            <person name="Crabtree J."/>
            <person name="Zhao Q."/>
            <person name="Lorenzi H."/>
            <person name="Orvis J."/>
            <person name="Puiu D."/>
            <person name="Melake-Berhan A."/>
            <person name="Jones K.M."/>
            <person name="Redman J."/>
            <person name="Chen G."/>
            <person name="Cahoon E.B."/>
            <person name="Gedil M."/>
            <person name="Stanke M."/>
            <person name="Haas B.J."/>
            <person name="Wortman J.R."/>
            <person name="Fraser-Liggett C.M."/>
            <person name="Ravel J."/>
            <person name="Rabinowicz P.D."/>
        </authorList>
    </citation>
    <scope>NUCLEOTIDE SEQUENCE [LARGE SCALE GENOMIC DNA]</scope>
    <source>
        <strain evidence="3">cv. Hale</strain>
    </source>
</reference>
<dbReference type="InParanoid" id="B9T285"/>
<evidence type="ECO:0000313" key="3">
    <source>
        <dbReference type="Proteomes" id="UP000008311"/>
    </source>
</evidence>
<evidence type="ECO:0000313" key="2">
    <source>
        <dbReference type="EMBL" id="EEF30027.1"/>
    </source>
</evidence>
<feature type="compositionally biased region" description="Basic and acidic residues" evidence="1">
    <location>
        <begin position="525"/>
        <end position="534"/>
    </location>
</feature>
<protein>
    <submittedName>
        <fullName evidence="2">Uncharacterized protein</fullName>
    </submittedName>
</protein>
<dbReference type="AlphaFoldDB" id="B9T285"/>
<sequence>MELNTSDPEMLNSSYSLSLPSEPPDIGNWFPSYKYESFVLDTYDDAFGGSAFKESDCDGGDGCVVDGEKNIKREGNLGECKRNGNSDDKQEEQDLSRIQILCTLYHTFLAKPPHIRNWFSSYVYESPELDTLDDLKLSVTKECEYEKGMASEENNGTREYNLHESRNSWNSNGAVAGGVAIKCANSIEDTSSNKTSSQIPDSSHSSPILLEPPDIRNWYFSYVHESPETNECVGKETERGEDGLVNHHEAKGRNLCKFGQSRNTDEVIIDEEVGPNGFLKFDNSIRDELENQSLNKGIILLSSKVVFIHSQLSKWQGNKAPGSPSSSNWDNLCCERGQNLEYKICTNHHSSSIKDPEKENLNHEDPPCRQQQKQNFLQEADVVSCNGDTDSSNNSRISPTRLFSGTAQREDVLLTVAGDSMRKPTCGSNDKENVRKKVENGFVTTKKHRVRPNDENSFPKPQKVLSECSRKKRETSSDGNDAMERKVLWERTNLEVEHIDAIEVTGKWRCPQKSKPNTGPPLKQLRLERWVHRS</sequence>
<evidence type="ECO:0000256" key="1">
    <source>
        <dbReference type="SAM" id="MobiDB-lite"/>
    </source>
</evidence>
<proteinExistence type="predicted"/>
<feature type="region of interest" description="Disordered" evidence="1">
    <location>
        <begin position="1"/>
        <end position="21"/>
    </location>
</feature>
<feature type="region of interest" description="Disordered" evidence="1">
    <location>
        <begin position="509"/>
        <end position="534"/>
    </location>
</feature>
<dbReference type="PANTHER" id="PTHR36368:SF1">
    <property type="entry name" value="ATP-DEPENDENT CASEINOLYTIC PROTEASE_CROTONASE FAMILY PROTEIN"/>
    <property type="match status" value="1"/>
</dbReference>
<dbReference type="PANTHER" id="PTHR36368">
    <property type="entry name" value="ATP-DEPENDENT CASEINOLYTIC PROTEASE/CROTONASE FAMILY PROTEIN"/>
    <property type="match status" value="1"/>
</dbReference>
<dbReference type="eggNOG" id="ENOG502S2JN">
    <property type="taxonomic scope" value="Eukaryota"/>
</dbReference>
<dbReference type="FunCoup" id="B9T285">
    <property type="interactions" value="150"/>
</dbReference>
<dbReference type="Proteomes" id="UP000008311">
    <property type="component" value="Unassembled WGS sequence"/>
</dbReference>
<accession>B9T285</accession>
<dbReference type="EMBL" id="EQ974372">
    <property type="protein sequence ID" value="EEF30027.1"/>
    <property type="molecule type" value="Genomic_DNA"/>
</dbReference>
<organism evidence="2 3">
    <name type="scientific">Ricinus communis</name>
    <name type="common">Castor bean</name>
    <dbReference type="NCBI Taxonomy" id="3988"/>
    <lineage>
        <taxon>Eukaryota</taxon>
        <taxon>Viridiplantae</taxon>
        <taxon>Streptophyta</taxon>
        <taxon>Embryophyta</taxon>
        <taxon>Tracheophyta</taxon>
        <taxon>Spermatophyta</taxon>
        <taxon>Magnoliopsida</taxon>
        <taxon>eudicotyledons</taxon>
        <taxon>Gunneridae</taxon>
        <taxon>Pentapetalae</taxon>
        <taxon>rosids</taxon>
        <taxon>fabids</taxon>
        <taxon>Malpighiales</taxon>
        <taxon>Euphorbiaceae</taxon>
        <taxon>Acalyphoideae</taxon>
        <taxon>Acalypheae</taxon>
        <taxon>Ricinus</taxon>
    </lineage>
</organism>
<gene>
    <name evidence="2" type="ORF">RCOM_0191370</name>
</gene>
<name>B9T285_RICCO</name>
<feature type="region of interest" description="Disordered" evidence="1">
    <location>
        <begin position="449"/>
        <end position="484"/>
    </location>
</feature>
<keyword evidence="3" id="KW-1185">Reference proteome</keyword>